<dbReference type="AlphaFoldDB" id="A0A0R2CHX8"/>
<evidence type="ECO:0000256" key="1">
    <source>
        <dbReference type="SAM" id="MobiDB-lite"/>
    </source>
</evidence>
<comment type="caution">
    <text evidence="2">The sequence shown here is derived from an EMBL/GenBank/DDBJ whole genome shotgun (WGS) entry which is preliminary data.</text>
</comment>
<dbReference type="AntiFam" id="ANF00006">
    <property type="entry name" value="Translation of CRISPR region"/>
</dbReference>
<keyword evidence="3" id="KW-1185">Reference proteome</keyword>
<feature type="region of interest" description="Disordered" evidence="1">
    <location>
        <begin position="1"/>
        <end position="23"/>
    </location>
</feature>
<evidence type="ECO:0000313" key="2">
    <source>
        <dbReference type="EMBL" id="KRM87622.1"/>
    </source>
</evidence>
<gene>
    <name evidence="2" type="ORF">FD19_GL001140</name>
</gene>
<evidence type="ECO:0000313" key="3">
    <source>
        <dbReference type="Proteomes" id="UP000051789"/>
    </source>
</evidence>
<organism evidence="2 3">
    <name type="scientific">Lacticaseibacillus thailandensis DSM 22698 = JCM 13996</name>
    <dbReference type="NCBI Taxonomy" id="1423810"/>
    <lineage>
        <taxon>Bacteria</taxon>
        <taxon>Bacillati</taxon>
        <taxon>Bacillota</taxon>
        <taxon>Bacilli</taxon>
        <taxon>Lactobacillales</taxon>
        <taxon>Lactobacillaceae</taxon>
        <taxon>Lacticaseibacillus</taxon>
    </lineage>
</organism>
<dbReference type="AntiFam" id="ANF00057">
    <property type="entry name" value="Translation of E. coli type CRISPR repeat"/>
</dbReference>
<sequence>MTSVSGITPAPAGNTTTATAKNHLAKDYPRTCGEHIRKFSPLCAVMGLPPHLRGTQFGMADERNTVGITPAPAGNTYSGDNDIHYW</sequence>
<reference evidence="2 3" key="1">
    <citation type="journal article" date="2015" name="Genome Announc.">
        <title>Expanding the biotechnology potential of lactobacilli through comparative genomics of 213 strains and associated genera.</title>
        <authorList>
            <person name="Sun Z."/>
            <person name="Harris H.M."/>
            <person name="McCann A."/>
            <person name="Guo C."/>
            <person name="Argimon S."/>
            <person name="Zhang W."/>
            <person name="Yang X."/>
            <person name="Jeffery I.B."/>
            <person name="Cooney J.C."/>
            <person name="Kagawa T.F."/>
            <person name="Liu W."/>
            <person name="Song Y."/>
            <person name="Salvetti E."/>
            <person name="Wrobel A."/>
            <person name="Rasinkangas P."/>
            <person name="Parkhill J."/>
            <person name="Rea M.C."/>
            <person name="O'Sullivan O."/>
            <person name="Ritari J."/>
            <person name="Douillard F.P."/>
            <person name="Paul Ross R."/>
            <person name="Yang R."/>
            <person name="Briner A.E."/>
            <person name="Felis G.E."/>
            <person name="de Vos W.M."/>
            <person name="Barrangou R."/>
            <person name="Klaenhammer T.R."/>
            <person name="Caufield P.W."/>
            <person name="Cui Y."/>
            <person name="Zhang H."/>
            <person name="O'Toole P.W."/>
        </authorList>
    </citation>
    <scope>NUCLEOTIDE SEQUENCE [LARGE SCALE GENOMIC DNA]</scope>
    <source>
        <strain evidence="2 3">DSM 22698</strain>
    </source>
</reference>
<dbReference type="PATRIC" id="fig|1423810.4.peg.1171"/>
<proteinExistence type="predicted"/>
<protein>
    <submittedName>
        <fullName evidence="2">Uncharacterized protein</fullName>
    </submittedName>
</protein>
<name>A0A0R2CHX8_9LACO</name>
<dbReference type="EMBL" id="AYZK01000002">
    <property type="protein sequence ID" value="KRM87622.1"/>
    <property type="molecule type" value="Genomic_DNA"/>
</dbReference>
<dbReference type="Proteomes" id="UP000051789">
    <property type="component" value="Unassembled WGS sequence"/>
</dbReference>
<feature type="compositionally biased region" description="Low complexity" evidence="1">
    <location>
        <begin position="8"/>
        <end position="20"/>
    </location>
</feature>
<accession>A0A0R2CHX8</accession>